<dbReference type="PANTHER" id="PTHR21237">
    <property type="entry name" value="GRPE PROTEIN"/>
    <property type="match status" value="1"/>
</dbReference>
<comment type="function">
    <text evidence="3 4">Participates actively in the response to hyperosmotic and heat shock by preventing the aggregation of stress-denatured proteins, in association with DnaK and GrpE. It is the nucleotide exchange factor for DnaK and may function as a thermosensor. Unfolded proteins bind initially to DnaJ; upon interaction with the DnaJ-bound protein, DnaK hydrolyzes its bound ATP, resulting in the formation of a stable complex. GrpE releases ADP from DnaK; ATP binding to DnaK triggers the release of the substrate protein, thus completing the reaction cycle. Several rounds of ATP-dependent interactions between DnaJ, DnaK and GrpE are required for fully efficient folding.</text>
</comment>
<proteinExistence type="inferred from homology"/>
<comment type="caution">
    <text evidence="7">The sequence shown here is derived from an EMBL/GenBank/DDBJ whole genome shotgun (WGS) entry which is preliminary data.</text>
</comment>
<dbReference type="GO" id="GO:0042803">
    <property type="term" value="F:protein homodimerization activity"/>
    <property type="evidence" value="ECO:0007669"/>
    <property type="project" value="InterPro"/>
</dbReference>
<name>A0A2M7QG43_9BACT</name>
<keyword evidence="3 4" id="KW-0346">Stress response</keyword>
<evidence type="ECO:0000256" key="3">
    <source>
        <dbReference type="HAMAP-Rule" id="MF_01151"/>
    </source>
</evidence>
<feature type="coiled-coil region" evidence="6">
    <location>
        <begin position="20"/>
        <end position="47"/>
    </location>
</feature>
<dbReference type="EMBL" id="PFLH01000011">
    <property type="protein sequence ID" value="PIY71284.1"/>
    <property type="molecule type" value="Genomic_DNA"/>
</dbReference>
<dbReference type="Gene3D" id="2.30.22.10">
    <property type="entry name" value="Head domain of nucleotide exchange factor GrpE"/>
    <property type="match status" value="1"/>
</dbReference>
<dbReference type="GO" id="GO:0000774">
    <property type="term" value="F:adenyl-nucleotide exchange factor activity"/>
    <property type="evidence" value="ECO:0007669"/>
    <property type="project" value="InterPro"/>
</dbReference>
<evidence type="ECO:0000256" key="2">
    <source>
        <dbReference type="ARBA" id="ARBA00023186"/>
    </source>
</evidence>
<dbReference type="PROSITE" id="PS01071">
    <property type="entry name" value="GRPE"/>
    <property type="match status" value="1"/>
</dbReference>
<dbReference type="CDD" id="cd00446">
    <property type="entry name" value="GrpE"/>
    <property type="match status" value="1"/>
</dbReference>
<keyword evidence="6" id="KW-0175">Coiled coil</keyword>
<comment type="similarity">
    <text evidence="1 3 5">Belongs to the GrpE family.</text>
</comment>
<dbReference type="PANTHER" id="PTHR21237:SF23">
    <property type="entry name" value="GRPE PROTEIN HOMOLOG, MITOCHONDRIAL"/>
    <property type="match status" value="1"/>
</dbReference>
<comment type="subunit">
    <text evidence="3">Homodimer.</text>
</comment>
<dbReference type="InterPro" id="IPR000740">
    <property type="entry name" value="GrpE"/>
</dbReference>
<evidence type="ECO:0000256" key="4">
    <source>
        <dbReference type="RuleBase" id="RU000639"/>
    </source>
</evidence>
<accession>A0A2M7QG43</accession>
<dbReference type="GO" id="GO:0005737">
    <property type="term" value="C:cytoplasm"/>
    <property type="evidence" value="ECO:0007669"/>
    <property type="project" value="UniProtKB-SubCell"/>
</dbReference>
<dbReference type="Proteomes" id="UP000230344">
    <property type="component" value="Unassembled WGS sequence"/>
</dbReference>
<evidence type="ECO:0000256" key="5">
    <source>
        <dbReference type="RuleBase" id="RU004478"/>
    </source>
</evidence>
<dbReference type="Pfam" id="PF01025">
    <property type="entry name" value="GrpE"/>
    <property type="match status" value="1"/>
</dbReference>
<keyword evidence="3" id="KW-0963">Cytoplasm</keyword>
<dbReference type="SUPFAM" id="SSF58014">
    <property type="entry name" value="Coiled-coil domain of nucleotide exchange factor GrpE"/>
    <property type="match status" value="1"/>
</dbReference>
<dbReference type="SUPFAM" id="SSF51064">
    <property type="entry name" value="Head domain of nucleotide exchange factor GrpE"/>
    <property type="match status" value="1"/>
</dbReference>
<evidence type="ECO:0000313" key="7">
    <source>
        <dbReference type="EMBL" id="PIY71284.1"/>
    </source>
</evidence>
<dbReference type="GO" id="GO:0006457">
    <property type="term" value="P:protein folding"/>
    <property type="evidence" value="ECO:0007669"/>
    <property type="project" value="InterPro"/>
</dbReference>
<dbReference type="GO" id="GO:0051087">
    <property type="term" value="F:protein-folding chaperone binding"/>
    <property type="evidence" value="ECO:0007669"/>
    <property type="project" value="InterPro"/>
</dbReference>
<protein>
    <recommendedName>
        <fullName evidence="3 4">Protein GrpE</fullName>
    </recommendedName>
    <alternativeName>
        <fullName evidence="3">HSP-70 cofactor</fullName>
    </alternativeName>
</protein>
<dbReference type="InterPro" id="IPR009012">
    <property type="entry name" value="GrpE_head"/>
</dbReference>
<evidence type="ECO:0000256" key="1">
    <source>
        <dbReference type="ARBA" id="ARBA00009054"/>
    </source>
</evidence>
<dbReference type="GO" id="GO:0051082">
    <property type="term" value="F:unfolded protein binding"/>
    <property type="evidence" value="ECO:0007669"/>
    <property type="project" value="TreeGrafter"/>
</dbReference>
<evidence type="ECO:0000256" key="6">
    <source>
        <dbReference type="SAM" id="Coils"/>
    </source>
</evidence>
<dbReference type="InterPro" id="IPR013805">
    <property type="entry name" value="GrpE_CC"/>
</dbReference>
<dbReference type="PRINTS" id="PR00773">
    <property type="entry name" value="GRPEPROTEIN"/>
</dbReference>
<keyword evidence="2 3" id="KW-0143">Chaperone</keyword>
<dbReference type="AlphaFoldDB" id="A0A2M7QG43"/>
<evidence type="ECO:0000313" key="8">
    <source>
        <dbReference type="Proteomes" id="UP000230344"/>
    </source>
</evidence>
<gene>
    <name evidence="3 7" type="primary">grpE</name>
    <name evidence="7" type="ORF">COY88_01075</name>
</gene>
<sequence>MDKKKKEMKKPACSAGGLEIDKLTKEVNEWKNKYLRALADYQNLEKRFLGEKEEIIKSANFQLIIKLLPFLDSLDKAEVFIKDQGLKIAKENLLRMLQETGLKEIEVLDKEFDPNLAEAVDIVAGEKDDVVIEVLRKGYQMNGRILRVAQVKVTKKIIKS</sequence>
<reference evidence="8" key="1">
    <citation type="submission" date="2017-09" db="EMBL/GenBank/DDBJ databases">
        <title>Depth-based differentiation of microbial function through sediment-hosted aquifers and enrichment of novel symbionts in the deep terrestrial subsurface.</title>
        <authorList>
            <person name="Probst A.J."/>
            <person name="Ladd B."/>
            <person name="Jarett J.K."/>
            <person name="Geller-Mcgrath D.E."/>
            <person name="Sieber C.M.K."/>
            <person name="Emerson J.B."/>
            <person name="Anantharaman K."/>
            <person name="Thomas B.C."/>
            <person name="Malmstrom R."/>
            <person name="Stieglmeier M."/>
            <person name="Klingl A."/>
            <person name="Woyke T."/>
            <person name="Ryan C.M."/>
            <person name="Banfield J.F."/>
        </authorList>
    </citation>
    <scope>NUCLEOTIDE SEQUENCE [LARGE SCALE GENOMIC DNA]</scope>
</reference>
<comment type="subcellular location">
    <subcellularLocation>
        <location evidence="3">Cytoplasm</location>
    </subcellularLocation>
</comment>
<dbReference type="HAMAP" id="MF_01151">
    <property type="entry name" value="GrpE"/>
    <property type="match status" value="1"/>
</dbReference>
<organism evidence="7 8">
    <name type="scientific">Candidatus Roizmanbacteria bacterium CG_4_10_14_0_8_um_filter_35_28</name>
    <dbReference type="NCBI Taxonomy" id="1974827"/>
    <lineage>
        <taxon>Bacteria</taxon>
        <taxon>Candidatus Roizmaniibacteriota</taxon>
    </lineage>
</organism>